<dbReference type="Pfam" id="PF00439">
    <property type="entry name" value="Bromodomain"/>
    <property type="match status" value="1"/>
</dbReference>
<keyword evidence="6" id="KW-1185">Reference proteome</keyword>
<feature type="region of interest" description="Disordered" evidence="3">
    <location>
        <begin position="1"/>
        <end position="48"/>
    </location>
</feature>
<evidence type="ECO:0000313" key="6">
    <source>
        <dbReference type="Proteomes" id="UP001164746"/>
    </source>
</evidence>
<gene>
    <name evidence="5" type="ORF">MAR_015032</name>
</gene>
<evidence type="ECO:0000256" key="2">
    <source>
        <dbReference type="PROSITE-ProRule" id="PRU00035"/>
    </source>
</evidence>
<evidence type="ECO:0000256" key="3">
    <source>
        <dbReference type="SAM" id="MobiDB-lite"/>
    </source>
</evidence>
<dbReference type="Gene3D" id="1.20.920.10">
    <property type="entry name" value="Bromodomain-like"/>
    <property type="match status" value="1"/>
</dbReference>
<dbReference type="PRINTS" id="PR00503">
    <property type="entry name" value="BROMODOMAIN"/>
</dbReference>
<dbReference type="PROSITE" id="PS50014">
    <property type="entry name" value="BROMODOMAIN_2"/>
    <property type="match status" value="1"/>
</dbReference>
<dbReference type="SMART" id="SM00297">
    <property type="entry name" value="BROMO"/>
    <property type="match status" value="1"/>
</dbReference>
<name>A0ABY7FFT2_MYAAR</name>
<keyword evidence="1 2" id="KW-0103">Bromodomain</keyword>
<proteinExistence type="predicted"/>
<protein>
    <submittedName>
        <fullName evidence="5">BRD8-like protein</fullName>
    </submittedName>
</protein>
<organism evidence="5 6">
    <name type="scientific">Mya arenaria</name>
    <name type="common">Soft-shell clam</name>
    <dbReference type="NCBI Taxonomy" id="6604"/>
    <lineage>
        <taxon>Eukaryota</taxon>
        <taxon>Metazoa</taxon>
        <taxon>Spiralia</taxon>
        <taxon>Lophotrochozoa</taxon>
        <taxon>Mollusca</taxon>
        <taxon>Bivalvia</taxon>
        <taxon>Autobranchia</taxon>
        <taxon>Heteroconchia</taxon>
        <taxon>Euheterodonta</taxon>
        <taxon>Imparidentia</taxon>
        <taxon>Neoheterodontei</taxon>
        <taxon>Myida</taxon>
        <taxon>Myoidea</taxon>
        <taxon>Myidae</taxon>
        <taxon>Mya</taxon>
    </lineage>
</organism>
<dbReference type="Proteomes" id="UP001164746">
    <property type="component" value="Chromosome 12"/>
</dbReference>
<reference evidence="5" key="1">
    <citation type="submission" date="2022-11" db="EMBL/GenBank/DDBJ databases">
        <title>Centuries of genome instability and evolution in soft-shell clam transmissible cancer (bioRxiv).</title>
        <authorList>
            <person name="Hart S.F.M."/>
            <person name="Yonemitsu M.A."/>
            <person name="Giersch R.M."/>
            <person name="Beal B.F."/>
            <person name="Arriagada G."/>
            <person name="Davis B.W."/>
            <person name="Ostrander E.A."/>
            <person name="Goff S.P."/>
            <person name="Metzger M.J."/>
        </authorList>
    </citation>
    <scope>NUCLEOTIDE SEQUENCE</scope>
    <source>
        <strain evidence="5">MELC-2E11</strain>
        <tissue evidence="5">Siphon/mantle</tissue>
    </source>
</reference>
<sequence length="163" mass="18405">DDLSSRPSDAETSDDDGDSSVTNMPPAGSAAFSESIPNSPHSSHCSDTEDDKAYKAWKKSIMLVWRGIANHKYGYLRLMVRQNPAPVINVKDDFAPGYSLVVKRPKDLTQIKRHIESGTIRTTSEFQRDMMLMFTNAIMYNNANHDVNRMATEMYNDVLEQIE</sequence>
<feature type="non-terminal residue" evidence="5">
    <location>
        <position position="1"/>
    </location>
</feature>
<dbReference type="SUPFAM" id="SSF47370">
    <property type="entry name" value="Bromodomain"/>
    <property type="match status" value="1"/>
</dbReference>
<accession>A0ABY7FFT2</accession>
<feature type="non-terminal residue" evidence="5">
    <location>
        <position position="163"/>
    </location>
</feature>
<evidence type="ECO:0000259" key="4">
    <source>
        <dbReference type="PROSITE" id="PS50014"/>
    </source>
</evidence>
<dbReference type="PANTHER" id="PTHR15398">
    <property type="entry name" value="BROMODOMAIN-CONTAINING PROTEIN 8"/>
    <property type="match status" value="1"/>
</dbReference>
<dbReference type="PANTHER" id="PTHR15398:SF4">
    <property type="entry name" value="BROMODOMAIN-CONTAINING PROTEIN 8 ISOFORM X1"/>
    <property type="match status" value="1"/>
</dbReference>
<evidence type="ECO:0000256" key="1">
    <source>
        <dbReference type="ARBA" id="ARBA00023117"/>
    </source>
</evidence>
<dbReference type="EMBL" id="CP111023">
    <property type="protein sequence ID" value="WAR21058.1"/>
    <property type="molecule type" value="Genomic_DNA"/>
</dbReference>
<dbReference type="InterPro" id="IPR036427">
    <property type="entry name" value="Bromodomain-like_sf"/>
</dbReference>
<evidence type="ECO:0000313" key="5">
    <source>
        <dbReference type="EMBL" id="WAR21058.1"/>
    </source>
</evidence>
<dbReference type="InterPro" id="IPR001487">
    <property type="entry name" value="Bromodomain"/>
</dbReference>
<feature type="domain" description="Bromo" evidence="4">
    <location>
        <begin position="96"/>
        <end position="148"/>
    </location>
</feature>